<dbReference type="InterPro" id="IPR006111">
    <property type="entry name" value="Rpo6/Rpb6"/>
</dbReference>
<dbReference type="GO" id="GO:0000428">
    <property type="term" value="C:DNA-directed RNA polymerase complex"/>
    <property type="evidence" value="ECO:0007669"/>
    <property type="project" value="UniProtKB-KW"/>
</dbReference>
<dbReference type="PANTHER" id="PTHR47227">
    <property type="entry name" value="DNA-DIRECTED RNA POLYMERASE SUBUNIT K"/>
    <property type="match status" value="1"/>
</dbReference>
<accession>A0A0F9QGN5</accession>
<dbReference type="InterPro" id="IPR020708">
    <property type="entry name" value="DNA-dir_RNA_polK_14-18kDa_CS"/>
</dbReference>
<dbReference type="Pfam" id="PF01192">
    <property type="entry name" value="RNA_pol_Rpb6"/>
    <property type="match status" value="1"/>
</dbReference>
<keyword evidence="1" id="KW-0240">DNA-directed RNA polymerase</keyword>
<organism evidence="3">
    <name type="scientific">marine sediment metagenome</name>
    <dbReference type="NCBI Taxonomy" id="412755"/>
    <lineage>
        <taxon>unclassified sequences</taxon>
        <taxon>metagenomes</taxon>
        <taxon>ecological metagenomes</taxon>
    </lineage>
</organism>
<dbReference type="HAMAP" id="MF_00192">
    <property type="entry name" value="RNApol_arch_Rpo6"/>
    <property type="match status" value="1"/>
</dbReference>
<dbReference type="EMBL" id="LAZR01004916">
    <property type="protein sequence ID" value="KKN04468.1"/>
    <property type="molecule type" value="Genomic_DNA"/>
</dbReference>
<dbReference type="PANTHER" id="PTHR47227:SF5">
    <property type="entry name" value="DNA-DIRECTED RNA POLYMERASES I, II, AND III SUBUNIT RPABC2"/>
    <property type="match status" value="1"/>
</dbReference>
<evidence type="ECO:0000256" key="2">
    <source>
        <dbReference type="ARBA" id="ARBA00023163"/>
    </source>
</evidence>
<comment type="caution">
    <text evidence="3">The sequence shown here is derived from an EMBL/GenBank/DDBJ whole genome shotgun (WGS) entry which is preliminary data.</text>
</comment>
<evidence type="ECO:0000256" key="1">
    <source>
        <dbReference type="ARBA" id="ARBA00022478"/>
    </source>
</evidence>
<dbReference type="NCBIfam" id="NF002208">
    <property type="entry name" value="PRK01099.1-3"/>
    <property type="match status" value="1"/>
</dbReference>
<dbReference type="InterPro" id="IPR006110">
    <property type="entry name" value="Pol_omega/Rpo6/RPB6"/>
</dbReference>
<dbReference type="GO" id="GO:0003677">
    <property type="term" value="F:DNA binding"/>
    <property type="evidence" value="ECO:0007669"/>
    <property type="project" value="InterPro"/>
</dbReference>
<evidence type="ECO:0008006" key="4">
    <source>
        <dbReference type="Google" id="ProtNLM"/>
    </source>
</evidence>
<reference evidence="3" key="1">
    <citation type="journal article" date="2015" name="Nature">
        <title>Complex archaea that bridge the gap between prokaryotes and eukaryotes.</title>
        <authorList>
            <person name="Spang A."/>
            <person name="Saw J.H."/>
            <person name="Jorgensen S.L."/>
            <person name="Zaremba-Niedzwiedzka K."/>
            <person name="Martijn J."/>
            <person name="Lind A.E."/>
            <person name="van Eijk R."/>
            <person name="Schleper C."/>
            <person name="Guy L."/>
            <person name="Ettema T.J."/>
        </authorList>
    </citation>
    <scope>NUCLEOTIDE SEQUENCE</scope>
</reference>
<proteinExistence type="inferred from homology"/>
<gene>
    <name evidence="3" type="ORF">LCGC14_1097150</name>
</gene>
<evidence type="ECO:0000313" key="3">
    <source>
        <dbReference type="EMBL" id="KKN04468.1"/>
    </source>
</evidence>
<dbReference type="GO" id="GO:0042797">
    <property type="term" value="P:tRNA transcription by RNA polymerase III"/>
    <property type="evidence" value="ECO:0007669"/>
    <property type="project" value="TreeGrafter"/>
</dbReference>
<dbReference type="AlphaFoldDB" id="A0A0F9QGN5"/>
<keyword evidence="2" id="KW-0804">Transcription</keyword>
<dbReference type="SUPFAM" id="SSF63562">
    <property type="entry name" value="RPB6/omega subunit-like"/>
    <property type="match status" value="1"/>
</dbReference>
<dbReference type="InterPro" id="IPR036161">
    <property type="entry name" value="RPB6/omega-like_sf"/>
</dbReference>
<protein>
    <recommendedName>
        <fullName evidence="4">DNA-directed RNA polymerase</fullName>
    </recommendedName>
</protein>
<sequence>MSSFLESRELRKEYKKVRRIIKIGAIFLTRYEKARIVGARALQLSYGAPILIEKPTDVIDPIKLAILELNAKILPLTIRRANPNGEYQDIPINKLIIKKK</sequence>
<dbReference type="PIRSF" id="PIRSF000778">
    <property type="entry name" value="RpoK/RPB6"/>
    <property type="match status" value="1"/>
</dbReference>
<dbReference type="GO" id="GO:0006366">
    <property type="term" value="P:transcription by RNA polymerase II"/>
    <property type="evidence" value="ECO:0007669"/>
    <property type="project" value="TreeGrafter"/>
</dbReference>
<dbReference type="Gene3D" id="3.90.940.10">
    <property type="match status" value="1"/>
</dbReference>
<dbReference type="NCBIfam" id="NF002207">
    <property type="entry name" value="PRK01099.1-2"/>
    <property type="match status" value="1"/>
</dbReference>
<name>A0A0F9QGN5_9ZZZZ</name>
<dbReference type="GO" id="GO:0003899">
    <property type="term" value="F:DNA-directed RNA polymerase activity"/>
    <property type="evidence" value="ECO:0007669"/>
    <property type="project" value="InterPro"/>
</dbReference>
<dbReference type="PROSITE" id="PS01111">
    <property type="entry name" value="RNA_POL_K_14KD"/>
    <property type="match status" value="1"/>
</dbReference>
<dbReference type="GO" id="GO:0006360">
    <property type="term" value="P:transcription by RNA polymerase I"/>
    <property type="evidence" value="ECO:0007669"/>
    <property type="project" value="TreeGrafter"/>
</dbReference>